<dbReference type="Pfam" id="PF13453">
    <property type="entry name" value="Zn_ribbon_TFIIB"/>
    <property type="match status" value="1"/>
</dbReference>
<reference evidence="2 3" key="1">
    <citation type="submission" date="2014-04" db="EMBL/GenBank/DDBJ databases">
        <title>Genome assembly of Hyalangium minutum DSM 14724.</title>
        <authorList>
            <person name="Sharma G."/>
            <person name="Subramanian S."/>
        </authorList>
    </citation>
    <scope>NUCLEOTIDE SEQUENCE [LARGE SCALE GENOMIC DNA]</scope>
    <source>
        <strain evidence="2 3">DSM 14724</strain>
    </source>
</reference>
<evidence type="ECO:0000313" key="3">
    <source>
        <dbReference type="Proteomes" id="UP000028725"/>
    </source>
</evidence>
<dbReference type="AlphaFoldDB" id="A0A085WKG2"/>
<dbReference type="InterPro" id="IPR027392">
    <property type="entry name" value="TF_Znf"/>
</dbReference>
<proteinExistence type="predicted"/>
<sequence length="192" mass="20529">MEQKFQGSSPAACARCGGFWVPQAAFEALSTPQQAPATPVQKGTRPVPAVGLKGRCPACDTPMRPEDRQGQGYHRCPQCGGIFLPRGALTFILSHAKGTFEPGPEVPEGVPAHAGCPVCRNVMQPISWQGKPVRVWACTQCWGTFAPASALNQLQSSAQPQPPGFQGVGGGLWRMLDAVVEWWVSPPKPPQF</sequence>
<gene>
    <name evidence="2" type="ORF">DB31_7412</name>
</gene>
<dbReference type="Proteomes" id="UP000028725">
    <property type="component" value="Unassembled WGS sequence"/>
</dbReference>
<dbReference type="EMBL" id="JMCB01000006">
    <property type="protein sequence ID" value="KFE68175.1"/>
    <property type="molecule type" value="Genomic_DNA"/>
</dbReference>
<evidence type="ECO:0000313" key="2">
    <source>
        <dbReference type="EMBL" id="KFE68175.1"/>
    </source>
</evidence>
<comment type="caution">
    <text evidence="2">The sequence shown here is derived from an EMBL/GenBank/DDBJ whole genome shotgun (WGS) entry which is preliminary data.</text>
</comment>
<protein>
    <recommendedName>
        <fullName evidence="1">Transcription factor zinc-finger domain-containing protein</fullName>
    </recommendedName>
</protein>
<feature type="domain" description="Transcription factor zinc-finger" evidence="1">
    <location>
        <begin position="55"/>
        <end position="93"/>
    </location>
</feature>
<name>A0A085WKG2_9BACT</name>
<organism evidence="2 3">
    <name type="scientific">Hyalangium minutum</name>
    <dbReference type="NCBI Taxonomy" id="394096"/>
    <lineage>
        <taxon>Bacteria</taxon>
        <taxon>Pseudomonadati</taxon>
        <taxon>Myxococcota</taxon>
        <taxon>Myxococcia</taxon>
        <taxon>Myxococcales</taxon>
        <taxon>Cystobacterineae</taxon>
        <taxon>Archangiaceae</taxon>
        <taxon>Hyalangium</taxon>
    </lineage>
</organism>
<evidence type="ECO:0000259" key="1">
    <source>
        <dbReference type="Pfam" id="PF13453"/>
    </source>
</evidence>
<accession>A0A085WKG2</accession>
<keyword evidence="3" id="KW-1185">Reference proteome</keyword>